<name>A0ABT9I481_9GAMM</name>
<reference evidence="2 3" key="1">
    <citation type="submission" date="2022-11" db="EMBL/GenBank/DDBJ databases">
        <title>Viruses from the air-sea interface of a natural surface slick.</title>
        <authorList>
            <person name="Rahlff J."/>
            <person name="Holmfeldt K."/>
        </authorList>
    </citation>
    <scope>NUCLEOTIDE SEQUENCE [LARGE SCALE GENOMIC DNA]</scope>
    <source>
        <strain evidence="2 3">SMS4</strain>
    </source>
</reference>
<keyword evidence="1" id="KW-0732">Signal</keyword>
<evidence type="ECO:0000313" key="3">
    <source>
        <dbReference type="Proteomes" id="UP001231109"/>
    </source>
</evidence>
<dbReference type="EMBL" id="JAPJDZ010000112">
    <property type="protein sequence ID" value="MDP5138206.1"/>
    <property type="molecule type" value="Genomic_DNA"/>
</dbReference>
<protein>
    <submittedName>
        <fullName evidence="2">Uncharacterized protein</fullName>
    </submittedName>
</protein>
<proteinExistence type="predicted"/>
<gene>
    <name evidence="2" type="ORF">ORJ04_19850</name>
</gene>
<comment type="caution">
    <text evidence="2">The sequence shown here is derived from an EMBL/GenBank/DDBJ whole genome shotgun (WGS) entry which is preliminary data.</text>
</comment>
<evidence type="ECO:0000313" key="2">
    <source>
        <dbReference type="EMBL" id="MDP5138206.1"/>
    </source>
</evidence>
<evidence type="ECO:0000256" key="1">
    <source>
        <dbReference type="SAM" id="SignalP"/>
    </source>
</evidence>
<keyword evidence="3" id="KW-1185">Reference proteome</keyword>
<accession>A0ABT9I481</accession>
<dbReference type="Proteomes" id="UP001231109">
    <property type="component" value="Unassembled WGS sequence"/>
</dbReference>
<feature type="chain" id="PRO_5045998910" evidence="1">
    <location>
        <begin position="22"/>
        <end position="162"/>
    </location>
</feature>
<organism evidence="2 3">
    <name type="scientific">Rheinheimera baltica</name>
    <dbReference type="NCBI Taxonomy" id="67576"/>
    <lineage>
        <taxon>Bacteria</taxon>
        <taxon>Pseudomonadati</taxon>
        <taxon>Pseudomonadota</taxon>
        <taxon>Gammaproteobacteria</taxon>
        <taxon>Chromatiales</taxon>
        <taxon>Chromatiaceae</taxon>
        <taxon>Rheinheimera</taxon>
    </lineage>
</organism>
<dbReference type="RefSeq" id="WP_305977364.1">
    <property type="nucleotide sequence ID" value="NZ_JAPJDY010000001.1"/>
</dbReference>
<sequence length="162" mass="18019">MKFIQLTLSALLMLHAAFSSAAEVHQHQSRDIGNMPTPQITLQVFRDATDGVNVHVTTKNYRLNAPDSPIADTSTVLQGHAHIFINGEKRQRLYGEDLHIPQAWLTPGVNQIAVSLNSHQHENWTSDNNTIVGSVFINLALPSLVLHNYSSQPVALQHNHHE</sequence>
<feature type="signal peptide" evidence="1">
    <location>
        <begin position="1"/>
        <end position="21"/>
    </location>
</feature>